<reference evidence="1 2" key="1">
    <citation type="journal article" date="2011" name="J. Bacteriol.">
        <title>Genome sequence of the plant-pathogenic bacterium Dickeya dadantii 3937.</title>
        <authorList>
            <person name="Glasner J.D."/>
            <person name="Yang C.H."/>
            <person name="Reverchon S."/>
            <person name="Hugouvieux-Cotte-Pattat N."/>
            <person name="Condemine G."/>
            <person name="Bohin J.P."/>
            <person name="Van Gijsegem F."/>
            <person name="Yang S."/>
            <person name="Franza T."/>
            <person name="Expert D."/>
            <person name="Plunkett G. III"/>
            <person name="San Francisco M.J."/>
            <person name="Charkowski A.O."/>
            <person name="Py B."/>
            <person name="Bell K."/>
            <person name="Rauscher L."/>
            <person name="Rodriguez-Palenzuela P."/>
            <person name="Toussaint A."/>
            <person name="Holeva M.C."/>
            <person name="He S.Y."/>
            <person name="Douet V."/>
            <person name="Boccara M."/>
            <person name="Blanco C."/>
            <person name="Toth I."/>
            <person name="Anderson B.D."/>
            <person name="Biehl B.S."/>
            <person name="Mau B."/>
            <person name="Flynn S.M."/>
            <person name="Barras F."/>
            <person name="Lindeberg M."/>
            <person name="Birch P.R."/>
            <person name="Tsuyumu S."/>
            <person name="Shi X."/>
            <person name="Hibbing M."/>
            <person name="Yap M.N."/>
            <person name="Carpentier M."/>
            <person name="Dassa E."/>
            <person name="Umehara M."/>
            <person name="Kim J.F."/>
            <person name="Rusch M."/>
            <person name="Soni P."/>
            <person name="Mayhew G.F."/>
            <person name="Fouts D.E."/>
            <person name="Gill S.R."/>
            <person name="Blattner F.R."/>
            <person name="Keen N.T."/>
            <person name="Perna N.T."/>
        </authorList>
    </citation>
    <scope>NUCLEOTIDE SEQUENCE [LARGE SCALE GENOMIC DNA]</scope>
    <source>
        <strain evidence="1 2">3937</strain>
    </source>
</reference>
<dbReference type="AlphaFoldDB" id="E0SED2"/>
<dbReference type="Pfam" id="PF10697">
    <property type="entry name" value="DUF2502"/>
    <property type="match status" value="1"/>
</dbReference>
<dbReference type="InterPro" id="IPR019638">
    <property type="entry name" value="DUF2502"/>
</dbReference>
<dbReference type="KEGG" id="ddd:Dda3937_00047"/>
<evidence type="ECO:0000313" key="1">
    <source>
        <dbReference type="EMBL" id="ADM99866.1"/>
    </source>
</evidence>
<proteinExistence type="predicted"/>
<gene>
    <name evidence="1" type="primary">yaaX</name>
    <name evidence="1" type="ordered locus">Dda3937_00047</name>
</gene>
<sequence>MSHPPHRGEAEVSIMIKPLLLSAIMTGVLLSAMPAAQADSLSLALPGVYLHIGDRDDRGYYWDGNRWCDPDSWYERRHHHARQVYYYAPPPPPPRVVVVEPQPVYVVPGPGPGGPGPGWGWGHHRGGPRW</sequence>
<accession>E0SED2</accession>
<dbReference type="Proteomes" id="UP000006859">
    <property type="component" value="Chromosome"/>
</dbReference>
<evidence type="ECO:0000313" key="2">
    <source>
        <dbReference type="Proteomes" id="UP000006859"/>
    </source>
</evidence>
<keyword evidence="2" id="KW-1185">Reference proteome</keyword>
<organism evidence="1 2">
    <name type="scientific">Dickeya dadantii (strain 3937)</name>
    <name type="common">Erwinia chrysanthemi (strain 3937)</name>
    <dbReference type="NCBI Taxonomy" id="198628"/>
    <lineage>
        <taxon>Bacteria</taxon>
        <taxon>Pseudomonadati</taxon>
        <taxon>Pseudomonadota</taxon>
        <taxon>Gammaproteobacteria</taxon>
        <taxon>Enterobacterales</taxon>
        <taxon>Pectobacteriaceae</taxon>
        <taxon>Dickeya</taxon>
    </lineage>
</organism>
<dbReference type="eggNOG" id="ENOG5032XJS">
    <property type="taxonomic scope" value="Bacteria"/>
</dbReference>
<protein>
    <submittedName>
        <fullName evidence="1">Putative exported protein</fullName>
    </submittedName>
</protein>
<dbReference type="EMBL" id="CP002038">
    <property type="protein sequence ID" value="ADM99866.1"/>
    <property type="molecule type" value="Genomic_DNA"/>
</dbReference>
<dbReference type="HOGENOM" id="CLU_2034344_0_0_6"/>
<name>E0SED2_DICD3</name>